<dbReference type="SUPFAM" id="SSF51197">
    <property type="entry name" value="Clavaminate synthase-like"/>
    <property type="match status" value="1"/>
</dbReference>
<keyword evidence="3" id="KW-1185">Reference proteome</keyword>
<dbReference type="PANTHER" id="PTHR12461:SF105">
    <property type="entry name" value="HYPOXIA-INDUCIBLE FACTOR 1-ALPHA INHIBITOR"/>
    <property type="match status" value="1"/>
</dbReference>
<dbReference type="RefSeq" id="WP_339588311.1">
    <property type="nucleotide sequence ID" value="NZ_JBBHJZ010000003.1"/>
</dbReference>
<evidence type="ECO:0000313" key="2">
    <source>
        <dbReference type="EMBL" id="MEJ5978388.1"/>
    </source>
</evidence>
<dbReference type="Proteomes" id="UP001361239">
    <property type="component" value="Unassembled WGS sequence"/>
</dbReference>
<gene>
    <name evidence="2" type="ORF">WG901_17175</name>
</gene>
<accession>A0ABU8RZ83</accession>
<dbReference type="SMART" id="SM00558">
    <property type="entry name" value="JmjC"/>
    <property type="match status" value="1"/>
</dbReference>
<dbReference type="Pfam" id="PF13621">
    <property type="entry name" value="Cupin_8"/>
    <property type="match status" value="1"/>
</dbReference>
<evidence type="ECO:0000259" key="1">
    <source>
        <dbReference type="PROSITE" id="PS51184"/>
    </source>
</evidence>
<protein>
    <submittedName>
        <fullName evidence="2">Cupin-like domain-containing protein</fullName>
    </submittedName>
</protein>
<proteinExistence type="predicted"/>
<dbReference type="PROSITE" id="PS51184">
    <property type="entry name" value="JMJC"/>
    <property type="match status" value="1"/>
</dbReference>
<name>A0ABU8RZ83_9SPHN</name>
<evidence type="ECO:0000313" key="3">
    <source>
        <dbReference type="Proteomes" id="UP001361239"/>
    </source>
</evidence>
<reference evidence="2 3" key="1">
    <citation type="submission" date="2024-03" db="EMBL/GenBank/DDBJ databases">
        <authorList>
            <person name="Jo J.-H."/>
        </authorList>
    </citation>
    <scope>NUCLEOTIDE SEQUENCE [LARGE SCALE GENOMIC DNA]</scope>
    <source>
        <strain evidence="2 3">PS1R-30</strain>
    </source>
</reference>
<comment type="caution">
    <text evidence="2">The sequence shown here is derived from an EMBL/GenBank/DDBJ whole genome shotgun (WGS) entry which is preliminary data.</text>
</comment>
<feature type="domain" description="JmjC" evidence="1">
    <location>
        <begin position="158"/>
        <end position="307"/>
    </location>
</feature>
<dbReference type="EMBL" id="JBBHJZ010000003">
    <property type="protein sequence ID" value="MEJ5978388.1"/>
    <property type="molecule type" value="Genomic_DNA"/>
</dbReference>
<dbReference type="PANTHER" id="PTHR12461">
    <property type="entry name" value="HYPOXIA-INDUCIBLE FACTOR 1 ALPHA INHIBITOR-RELATED"/>
    <property type="match status" value="1"/>
</dbReference>
<organism evidence="2 3">
    <name type="scientific">Novosphingobium anseongense</name>
    <dbReference type="NCBI Taxonomy" id="3133436"/>
    <lineage>
        <taxon>Bacteria</taxon>
        <taxon>Pseudomonadati</taxon>
        <taxon>Pseudomonadota</taxon>
        <taxon>Alphaproteobacteria</taxon>
        <taxon>Sphingomonadales</taxon>
        <taxon>Sphingomonadaceae</taxon>
        <taxon>Novosphingobium</taxon>
    </lineage>
</organism>
<sequence>MNDFDSSMASSASTQTFTVTAQPAAQPAPAPAAAPVDSLALQRREWLLDVMERQRSLSPHAATLLTAQNLGSQHFLDNFYAPSRPVLIKGAMAGWPALEKWTPDYLAETLGDTLVEYQGGREVSDDFETAKDRHKRTGPFSEFIELAQNGGNDAYITAYNSDANVAALSPLEADLGFLEQYLTRDHGMMWIGGAGTFTPLHFDLTNNLLAQVTGSKHIVLIPPSQTRRLAHRNHVFSDVHDVTDPYWLAQYPLARDILRYELVLVPGDLLFVPIGWWHQVRSQSFSTMLTYTNFLWPNVGHENFPGN</sequence>
<dbReference type="Gene3D" id="2.60.120.650">
    <property type="entry name" value="Cupin"/>
    <property type="match status" value="1"/>
</dbReference>
<dbReference type="InterPro" id="IPR003347">
    <property type="entry name" value="JmjC_dom"/>
</dbReference>
<dbReference type="InterPro" id="IPR041667">
    <property type="entry name" value="Cupin_8"/>
</dbReference>